<dbReference type="EC" id="5.3.1.24" evidence="3 9"/>
<dbReference type="AlphaFoldDB" id="A0A520MVY5"/>
<dbReference type="HAMAP" id="MF_00135">
    <property type="entry name" value="PRAI"/>
    <property type="match status" value="1"/>
</dbReference>
<dbReference type="CDD" id="cd00405">
    <property type="entry name" value="PRAI"/>
    <property type="match status" value="1"/>
</dbReference>
<evidence type="ECO:0000256" key="6">
    <source>
        <dbReference type="ARBA" id="ARBA00022822"/>
    </source>
</evidence>
<dbReference type="GO" id="GO:0000162">
    <property type="term" value="P:L-tryptophan biosynthetic process"/>
    <property type="evidence" value="ECO:0007669"/>
    <property type="project" value="UniProtKB-UniRule"/>
</dbReference>
<comment type="catalytic activity">
    <reaction evidence="1 9">
        <text>N-(5-phospho-beta-D-ribosyl)anthranilate = 1-(2-carboxyphenylamino)-1-deoxy-D-ribulose 5-phosphate</text>
        <dbReference type="Rhea" id="RHEA:21540"/>
        <dbReference type="ChEBI" id="CHEBI:18277"/>
        <dbReference type="ChEBI" id="CHEBI:58613"/>
        <dbReference type="EC" id="5.3.1.24"/>
    </reaction>
</comment>
<keyword evidence="8 9" id="KW-0413">Isomerase</keyword>
<keyword evidence="7 9" id="KW-0057">Aromatic amino acid biosynthesis</keyword>
<evidence type="ECO:0000256" key="2">
    <source>
        <dbReference type="ARBA" id="ARBA00004664"/>
    </source>
</evidence>
<evidence type="ECO:0000256" key="1">
    <source>
        <dbReference type="ARBA" id="ARBA00001164"/>
    </source>
</evidence>
<proteinExistence type="inferred from homology"/>
<evidence type="ECO:0000313" key="11">
    <source>
        <dbReference type="EMBL" id="RZO25397.1"/>
    </source>
</evidence>
<dbReference type="Gene3D" id="3.20.20.70">
    <property type="entry name" value="Aldolase class I"/>
    <property type="match status" value="1"/>
</dbReference>
<comment type="caution">
    <text evidence="11">The sequence shown here is derived from an EMBL/GenBank/DDBJ whole genome shotgun (WGS) entry which is preliminary data.</text>
</comment>
<comment type="similarity">
    <text evidence="9">Belongs to the TrpF family.</text>
</comment>
<evidence type="ECO:0000256" key="3">
    <source>
        <dbReference type="ARBA" id="ARBA00012572"/>
    </source>
</evidence>
<evidence type="ECO:0000259" key="10">
    <source>
        <dbReference type="Pfam" id="PF00697"/>
    </source>
</evidence>
<dbReference type="PANTHER" id="PTHR42894">
    <property type="entry name" value="N-(5'-PHOSPHORIBOSYL)ANTHRANILATE ISOMERASE"/>
    <property type="match status" value="1"/>
</dbReference>
<comment type="pathway">
    <text evidence="2 9">Amino-acid biosynthesis; L-tryptophan biosynthesis; L-tryptophan from chorismate: step 3/5.</text>
</comment>
<evidence type="ECO:0000256" key="5">
    <source>
        <dbReference type="ARBA" id="ARBA00022605"/>
    </source>
</evidence>
<name>A0A520MVY5_9GAMM</name>
<accession>A0A520MVY5</accession>
<dbReference type="Pfam" id="PF00697">
    <property type="entry name" value="PRAI"/>
    <property type="match status" value="1"/>
</dbReference>
<dbReference type="SUPFAM" id="SSF51366">
    <property type="entry name" value="Ribulose-phoshate binding barrel"/>
    <property type="match status" value="1"/>
</dbReference>
<gene>
    <name evidence="9" type="primary">trpF</name>
    <name evidence="11" type="ORF">EVA94_00970</name>
</gene>
<reference evidence="11 12" key="1">
    <citation type="submission" date="2019-02" db="EMBL/GenBank/DDBJ databases">
        <title>Prokaryotic population dynamics and viral predation in marine succession experiment using metagenomics: the confinement effect.</title>
        <authorList>
            <person name="Haro-Moreno J.M."/>
            <person name="Rodriguez-Valera F."/>
            <person name="Lopez-Perez M."/>
        </authorList>
    </citation>
    <scope>NUCLEOTIDE SEQUENCE [LARGE SCALE GENOMIC DNA]</scope>
    <source>
        <strain evidence="11">MED-G161</strain>
    </source>
</reference>
<keyword evidence="6 9" id="KW-0822">Tryptophan biosynthesis</keyword>
<sequence>MKPLVKICGINDLNVLNALVAMNGIDFLGFIFYENSPRNVPDDLINVINKFDFKNKRPVCVYVDADEYFVKETSSNFQNPILQFHGNETDEFCNSFSKDFWKVIKVKDNTSIRDSIKYPNASGILFENYIKGQHGGTGHSFDWDLLKNIKDLDTKFILSGGINIKNVDNAIDTKPWCLDVNSGVESSPGKKDIGLIKELLNKI</sequence>
<evidence type="ECO:0000256" key="4">
    <source>
        <dbReference type="ARBA" id="ARBA00022272"/>
    </source>
</evidence>
<evidence type="ECO:0000256" key="8">
    <source>
        <dbReference type="ARBA" id="ARBA00023235"/>
    </source>
</evidence>
<evidence type="ECO:0000313" key="12">
    <source>
        <dbReference type="Proteomes" id="UP000315498"/>
    </source>
</evidence>
<evidence type="ECO:0000256" key="7">
    <source>
        <dbReference type="ARBA" id="ARBA00023141"/>
    </source>
</evidence>
<dbReference type="GO" id="GO:0004640">
    <property type="term" value="F:phosphoribosylanthranilate isomerase activity"/>
    <property type="evidence" value="ECO:0007669"/>
    <property type="project" value="UniProtKB-UniRule"/>
</dbReference>
<dbReference type="Proteomes" id="UP000315498">
    <property type="component" value="Unassembled WGS sequence"/>
</dbReference>
<keyword evidence="5 9" id="KW-0028">Amino-acid biosynthesis</keyword>
<dbReference type="InterPro" id="IPR044643">
    <property type="entry name" value="TrpF_fam"/>
</dbReference>
<dbReference type="InterPro" id="IPR001240">
    <property type="entry name" value="PRAI_dom"/>
</dbReference>
<protein>
    <recommendedName>
        <fullName evidence="4 9">N-(5'-phosphoribosyl)anthranilate isomerase</fullName>
        <shortName evidence="9">PRAI</shortName>
        <ecNumber evidence="3 9">5.3.1.24</ecNumber>
    </recommendedName>
</protein>
<dbReference type="InterPro" id="IPR013785">
    <property type="entry name" value="Aldolase_TIM"/>
</dbReference>
<organism evidence="11 12">
    <name type="scientific">SAR86 cluster bacterium</name>
    <dbReference type="NCBI Taxonomy" id="2030880"/>
    <lineage>
        <taxon>Bacteria</taxon>
        <taxon>Pseudomonadati</taxon>
        <taxon>Pseudomonadota</taxon>
        <taxon>Gammaproteobacteria</taxon>
        <taxon>SAR86 cluster</taxon>
    </lineage>
</organism>
<dbReference type="UniPathway" id="UPA00035">
    <property type="reaction ID" value="UER00042"/>
</dbReference>
<dbReference type="InterPro" id="IPR011060">
    <property type="entry name" value="RibuloseP-bd_barrel"/>
</dbReference>
<feature type="domain" description="N-(5'phosphoribosyl) anthranilate isomerase (PRAI)" evidence="10">
    <location>
        <begin position="5"/>
        <end position="201"/>
    </location>
</feature>
<dbReference type="EMBL" id="SHBG01000005">
    <property type="protein sequence ID" value="RZO25397.1"/>
    <property type="molecule type" value="Genomic_DNA"/>
</dbReference>
<evidence type="ECO:0000256" key="9">
    <source>
        <dbReference type="HAMAP-Rule" id="MF_00135"/>
    </source>
</evidence>
<dbReference type="PANTHER" id="PTHR42894:SF1">
    <property type="entry name" value="N-(5'-PHOSPHORIBOSYL)ANTHRANILATE ISOMERASE"/>
    <property type="match status" value="1"/>
</dbReference>